<evidence type="ECO:0000313" key="2">
    <source>
        <dbReference type="Proteomes" id="UP000194127"/>
    </source>
</evidence>
<accession>A0A1X6N5D0</accession>
<evidence type="ECO:0000313" key="1">
    <source>
        <dbReference type="EMBL" id="OSX63805.1"/>
    </source>
</evidence>
<protein>
    <submittedName>
        <fullName evidence="1">Uncharacterized protein</fullName>
    </submittedName>
</protein>
<dbReference type="Proteomes" id="UP000194127">
    <property type="component" value="Unassembled WGS sequence"/>
</dbReference>
<dbReference type="OrthoDB" id="10272471at2759"/>
<proteinExistence type="predicted"/>
<organism evidence="1 2">
    <name type="scientific">Postia placenta MAD-698-R-SB12</name>
    <dbReference type="NCBI Taxonomy" id="670580"/>
    <lineage>
        <taxon>Eukaryota</taxon>
        <taxon>Fungi</taxon>
        <taxon>Dikarya</taxon>
        <taxon>Basidiomycota</taxon>
        <taxon>Agaricomycotina</taxon>
        <taxon>Agaricomycetes</taxon>
        <taxon>Polyporales</taxon>
        <taxon>Adustoporiaceae</taxon>
        <taxon>Rhodonia</taxon>
    </lineage>
</organism>
<dbReference type="AlphaFoldDB" id="A0A1X6N5D0"/>
<dbReference type="RefSeq" id="XP_024340599.1">
    <property type="nucleotide sequence ID" value="XM_024484915.1"/>
</dbReference>
<dbReference type="GeneID" id="36329864"/>
<keyword evidence="2" id="KW-1185">Reference proteome</keyword>
<name>A0A1X6N5D0_9APHY</name>
<reference evidence="1 2" key="1">
    <citation type="submission" date="2017-04" db="EMBL/GenBank/DDBJ databases">
        <title>Genome Sequence of the Model Brown-Rot Fungus Postia placenta SB12.</title>
        <authorList>
            <consortium name="DOE Joint Genome Institute"/>
            <person name="Gaskell J."/>
            <person name="Kersten P."/>
            <person name="Larrondo L.F."/>
            <person name="Canessa P."/>
            <person name="Martinez D."/>
            <person name="Hibbett D."/>
            <person name="Schmoll M."/>
            <person name="Kubicek C.P."/>
            <person name="Martinez A.T."/>
            <person name="Yadav J."/>
            <person name="Master E."/>
            <person name="Magnuson J.K."/>
            <person name="James T."/>
            <person name="Yaver D."/>
            <person name="Berka R."/>
            <person name="Labutti K."/>
            <person name="Lipzen A."/>
            <person name="Aerts A."/>
            <person name="Barry K."/>
            <person name="Henrissat B."/>
            <person name="Blanchette R."/>
            <person name="Grigoriev I."/>
            <person name="Cullen D."/>
        </authorList>
    </citation>
    <scope>NUCLEOTIDE SEQUENCE [LARGE SCALE GENOMIC DNA]</scope>
    <source>
        <strain evidence="1 2">MAD-698-R-SB12</strain>
    </source>
</reference>
<sequence>MDYLRVAPKPRFLCSSIESSSHTFYNDGGVVYLCQGRIVPKVMLRPLPVEIWLLIINELGAKREYDALKACAEACEGLIQERAIECIPDQLTFRTPEEVGSINVRQRCAGPEKVHIEGGRRRGEGRISICLCLCDVTPNALGWAASGHDVPLRPHMLSELTNVHLGMDFSLCSDPRSVHDLLILFPSRRLEEIKACLSTSLC</sequence>
<dbReference type="EMBL" id="KZ110594">
    <property type="protein sequence ID" value="OSX63805.1"/>
    <property type="molecule type" value="Genomic_DNA"/>
</dbReference>
<gene>
    <name evidence="1" type="ORF">POSPLADRAFT_1138527</name>
</gene>